<evidence type="ECO:0000256" key="8">
    <source>
        <dbReference type="ARBA" id="ARBA00038269"/>
    </source>
</evidence>
<dbReference type="GO" id="GO:1990698">
    <property type="term" value="F:palmitoleoyltransferase activity"/>
    <property type="evidence" value="ECO:0007669"/>
    <property type="project" value="UniProtKB-EC"/>
</dbReference>
<feature type="transmembrane region" description="Helical" evidence="12">
    <location>
        <begin position="126"/>
        <end position="145"/>
    </location>
</feature>
<feature type="transmembrane region" description="Helical" evidence="12">
    <location>
        <begin position="266"/>
        <end position="284"/>
    </location>
</feature>
<dbReference type="GO" id="GO:0017147">
    <property type="term" value="F:Wnt-protein binding"/>
    <property type="evidence" value="ECO:0007669"/>
    <property type="project" value="TreeGrafter"/>
</dbReference>
<dbReference type="GO" id="GO:0016055">
    <property type="term" value="P:Wnt signaling pathway"/>
    <property type="evidence" value="ECO:0007669"/>
    <property type="project" value="UniProtKB-KW"/>
</dbReference>
<keyword evidence="7" id="KW-0012">Acyltransferase</keyword>
<evidence type="ECO:0000256" key="11">
    <source>
        <dbReference type="ARBA" id="ARBA00047978"/>
    </source>
</evidence>
<evidence type="ECO:0000313" key="14">
    <source>
        <dbReference type="Proteomes" id="UP000708208"/>
    </source>
</evidence>
<reference evidence="13" key="1">
    <citation type="submission" date="2021-06" db="EMBL/GenBank/DDBJ databases">
        <authorList>
            <person name="Hodson N. C."/>
            <person name="Mongue J. A."/>
            <person name="Jaron S. K."/>
        </authorList>
    </citation>
    <scope>NUCLEOTIDE SEQUENCE</scope>
</reference>
<dbReference type="GO" id="GO:0061355">
    <property type="term" value="P:Wnt protein secretion"/>
    <property type="evidence" value="ECO:0007669"/>
    <property type="project" value="TreeGrafter"/>
</dbReference>
<dbReference type="Pfam" id="PF03062">
    <property type="entry name" value="MBOAT"/>
    <property type="match status" value="1"/>
</dbReference>
<feature type="transmembrane region" description="Helical" evidence="12">
    <location>
        <begin position="184"/>
        <end position="205"/>
    </location>
</feature>
<dbReference type="GO" id="GO:0005783">
    <property type="term" value="C:endoplasmic reticulum"/>
    <property type="evidence" value="ECO:0007669"/>
    <property type="project" value="TreeGrafter"/>
</dbReference>
<feature type="transmembrane region" description="Helical" evidence="12">
    <location>
        <begin position="337"/>
        <end position="370"/>
    </location>
</feature>
<evidence type="ECO:0000256" key="12">
    <source>
        <dbReference type="SAM" id="Phobius"/>
    </source>
</evidence>
<dbReference type="AlphaFoldDB" id="A0A8J2K7L3"/>
<organism evidence="13 14">
    <name type="scientific">Allacma fusca</name>
    <dbReference type="NCBI Taxonomy" id="39272"/>
    <lineage>
        <taxon>Eukaryota</taxon>
        <taxon>Metazoa</taxon>
        <taxon>Ecdysozoa</taxon>
        <taxon>Arthropoda</taxon>
        <taxon>Hexapoda</taxon>
        <taxon>Collembola</taxon>
        <taxon>Symphypleona</taxon>
        <taxon>Sminthuridae</taxon>
        <taxon>Allacma</taxon>
    </lineage>
</organism>
<keyword evidence="4 12" id="KW-0812">Transmembrane</keyword>
<protein>
    <recommendedName>
        <fullName evidence="10">Protein-serine O-palmitoleoyltransferase porcupine</fullName>
        <ecNumber evidence="9">2.3.1.250</ecNumber>
    </recommendedName>
</protein>
<dbReference type="EMBL" id="CAJVCH010197057">
    <property type="protein sequence ID" value="CAG7730597.1"/>
    <property type="molecule type" value="Genomic_DNA"/>
</dbReference>
<dbReference type="GO" id="GO:0030258">
    <property type="term" value="P:lipid modification"/>
    <property type="evidence" value="ECO:0007669"/>
    <property type="project" value="TreeGrafter"/>
</dbReference>
<comment type="catalytic activity">
    <reaction evidence="11">
        <text>[Wnt protein]-L-serine + (9Z)-hexadecenoyl-CoA = [Wnt protein]-O-(9Z)-hexadecenoyl-L-serine + CoA</text>
        <dbReference type="Rhea" id="RHEA:45336"/>
        <dbReference type="Rhea" id="RHEA-COMP:11170"/>
        <dbReference type="Rhea" id="RHEA-COMP:11171"/>
        <dbReference type="ChEBI" id="CHEBI:29999"/>
        <dbReference type="ChEBI" id="CHEBI:57287"/>
        <dbReference type="ChEBI" id="CHEBI:61540"/>
        <dbReference type="ChEBI" id="CHEBI:85189"/>
        <dbReference type="EC" id="2.3.1.250"/>
    </reaction>
</comment>
<feature type="transmembrane region" description="Helical" evidence="12">
    <location>
        <begin position="217"/>
        <end position="246"/>
    </location>
</feature>
<name>A0A8J2K7L3_9HEXA</name>
<dbReference type="InterPro" id="IPR004299">
    <property type="entry name" value="MBOAT_fam"/>
</dbReference>
<evidence type="ECO:0000256" key="5">
    <source>
        <dbReference type="ARBA" id="ARBA00022989"/>
    </source>
</evidence>
<evidence type="ECO:0000256" key="10">
    <source>
        <dbReference type="ARBA" id="ARBA00040371"/>
    </source>
</evidence>
<comment type="caution">
    <text evidence="13">The sequence shown here is derived from an EMBL/GenBank/DDBJ whole genome shotgun (WGS) entry which is preliminary data.</text>
</comment>
<keyword evidence="14" id="KW-1185">Reference proteome</keyword>
<feature type="transmembrane region" description="Helical" evidence="12">
    <location>
        <begin position="101"/>
        <end position="119"/>
    </location>
</feature>
<dbReference type="InterPro" id="IPR049941">
    <property type="entry name" value="LPLAT_7/PORCN-like"/>
</dbReference>
<sequence>MDSGQEYDEYTTEFEDLEGLENFEYFDEDVGFREDISIPELYEECAKPTLYSASDQLCLLFISCLIFKIATQLLPVREVWCHVISVLCGIFSLWSLLGTNVLYTCVIGMLTYWPVLFCFRKTAKERSYQVVMICCFVYLVVREYFQVLPEHWDQIRGIHMIIVLKTVSLCYDVGAKGVTEPPPFINYLGYLFCPANIIFGPWMPFKTYCKIYERRRWAFSWVVKVISTTMFAFMCLGISSCWVYWLFLGIKTSWLLAARDAISVRFSHYFIAFMSEATCLLSGFHSTEDPEINMEVANPWKIELPRSLVEVVVYWDKPMHQWLKIHIFRALKNVGHLWRILLTFLVSSVLHGLNFSLSMVLLSLGFYTYVEYTLREKLASIFDACIKSRPCPPDCKHAFKSTCAAVMLLNLFFSLLAYFHLAYLGVMMDKKQDAPDLFTDGLSQQMARWSRLDYLSHWFVFVTYLFTILI</sequence>
<evidence type="ECO:0000256" key="7">
    <source>
        <dbReference type="ARBA" id="ARBA00023315"/>
    </source>
</evidence>
<keyword evidence="3" id="KW-0879">Wnt signaling pathway</keyword>
<keyword evidence="2" id="KW-0808">Transferase</keyword>
<dbReference type="PANTHER" id="PTHR13906:SF12">
    <property type="entry name" value="PROTEIN-SERINE O-PALMITOLEOYLTRANSFERASE PORCUPINE"/>
    <property type="match status" value="1"/>
</dbReference>
<keyword evidence="5 12" id="KW-1133">Transmembrane helix</keyword>
<evidence type="ECO:0000256" key="3">
    <source>
        <dbReference type="ARBA" id="ARBA00022687"/>
    </source>
</evidence>
<gene>
    <name evidence="13" type="ORF">AFUS01_LOCUS19226</name>
</gene>
<feature type="transmembrane region" description="Helical" evidence="12">
    <location>
        <begin position="404"/>
        <end position="426"/>
    </location>
</feature>
<evidence type="ECO:0000256" key="6">
    <source>
        <dbReference type="ARBA" id="ARBA00023136"/>
    </source>
</evidence>
<evidence type="ECO:0000256" key="9">
    <source>
        <dbReference type="ARBA" id="ARBA00038867"/>
    </source>
</evidence>
<dbReference type="PANTHER" id="PTHR13906">
    <property type="entry name" value="PORCUPINE"/>
    <property type="match status" value="1"/>
</dbReference>
<comment type="similarity">
    <text evidence="8">Belongs to the membrane-bound acyltransferase family. Porcupine subfamily.</text>
</comment>
<evidence type="ECO:0000256" key="1">
    <source>
        <dbReference type="ARBA" id="ARBA00004141"/>
    </source>
</evidence>
<evidence type="ECO:0000256" key="4">
    <source>
        <dbReference type="ARBA" id="ARBA00022692"/>
    </source>
</evidence>
<dbReference type="Proteomes" id="UP000708208">
    <property type="component" value="Unassembled WGS sequence"/>
</dbReference>
<evidence type="ECO:0000313" key="13">
    <source>
        <dbReference type="EMBL" id="CAG7730597.1"/>
    </source>
</evidence>
<accession>A0A8J2K7L3</accession>
<proteinExistence type="inferred from homology"/>
<dbReference type="GO" id="GO:0016020">
    <property type="term" value="C:membrane"/>
    <property type="evidence" value="ECO:0007669"/>
    <property type="project" value="UniProtKB-SubCell"/>
</dbReference>
<dbReference type="OrthoDB" id="5968863at2759"/>
<dbReference type="EC" id="2.3.1.250" evidence="9"/>
<keyword evidence="6 12" id="KW-0472">Membrane</keyword>
<comment type="subcellular location">
    <subcellularLocation>
        <location evidence="1">Membrane</location>
        <topology evidence="1">Multi-pass membrane protein</topology>
    </subcellularLocation>
</comment>
<evidence type="ECO:0000256" key="2">
    <source>
        <dbReference type="ARBA" id="ARBA00022679"/>
    </source>
</evidence>